<dbReference type="Pfam" id="PF13374">
    <property type="entry name" value="TPR_10"/>
    <property type="match status" value="1"/>
</dbReference>
<keyword evidence="1" id="KW-0677">Repeat</keyword>
<protein>
    <submittedName>
        <fullName evidence="3">Uncharacterized protein</fullName>
    </submittedName>
</protein>
<dbReference type="EMBL" id="CAJOAX010014076">
    <property type="protein sequence ID" value="CAF4139428.1"/>
    <property type="molecule type" value="Genomic_DNA"/>
</dbReference>
<evidence type="ECO:0000313" key="4">
    <source>
        <dbReference type="Proteomes" id="UP000663823"/>
    </source>
</evidence>
<dbReference type="PANTHER" id="PTHR45641:SF1">
    <property type="entry name" value="AAA+ ATPASE DOMAIN-CONTAINING PROTEIN"/>
    <property type="match status" value="1"/>
</dbReference>
<evidence type="ECO:0000256" key="1">
    <source>
        <dbReference type="ARBA" id="ARBA00022737"/>
    </source>
</evidence>
<name>A0A819XE17_9BILA</name>
<dbReference type="SUPFAM" id="SSF48452">
    <property type="entry name" value="TPR-like"/>
    <property type="match status" value="1"/>
</dbReference>
<dbReference type="PANTHER" id="PTHR45641">
    <property type="entry name" value="TETRATRICOPEPTIDE REPEAT PROTEIN (AFU_ORTHOLOGUE AFUA_6G03870)"/>
    <property type="match status" value="1"/>
</dbReference>
<gene>
    <name evidence="3" type="ORF">OTI717_LOCUS35660</name>
</gene>
<dbReference type="InterPro" id="IPR011990">
    <property type="entry name" value="TPR-like_helical_dom_sf"/>
</dbReference>
<feature type="non-terminal residue" evidence="3">
    <location>
        <position position="1"/>
    </location>
</feature>
<dbReference type="Gene3D" id="1.25.40.10">
    <property type="entry name" value="Tetratricopeptide repeat domain"/>
    <property type="match status" value="1"/>
</dbReference>
<sequence length="80" mass="9041">MLNRYSIANGLNNIGSVYNKQKRYDDALLIYEKMSRSGNETLSTLQILLSSLSSTHPRLAEVYSDLVDVNYEQGNIEQAL</sequence>
<evidence type="ECO:0000313" key="3">
    <source>
        <dbReference type="EMBL" id="CAF4139428.1"/>
    </source>
</evidence>
<comment type="caution">
    <text evidence="3">The sequence shown here is derived from an EMBL/GenBank/DDBJ whole genome shotgun (WGS) entry which is preliminary data.</text>
</comment>
<keyword evidence="2" id="KW-0802">TPR repeat</keyword>
<dbReference type="AlphaFoldDB" id="A0A819XE17"/>
<organism evidence="3 4">
    <name type="scientific">Rotaria sordida</name>
    <dbReference type="NCBI Taxonomy" id="392033"/>
    <lineage>
        <taxon>Eukaryota</taxon>
        <taxon>Metazoa</taxon>
        <taxon>Spiralia</taxon>
        <taxon>Gnathifera</taxon>
        <taxon>Rotifera</taxon>
        <taxon>Eurotatoria</taxon>
        <taxon>Bdelloidea</taxon>
        <taxon>Philodinida</taxon>
        <taxon>Philodinidae</taxon>
        <taxon>Rotaria</taxon>
    </lineage>
</organism>
<accession>A0A819XE17</accession>
<proteinExistence type="predicted"/>
<evidence type="ECO:0000256" key="2">
    <source>
        <dbReference type="ARBA" id="ARBA00022803"/>
    </source>
</evidence>
<reference evidence="3" key="1">
    <citation type="submission" date="2021-02" db="EMBL/GenBank/DDBJ databases">
        <authorList>
            <person name="Nowell W R."/>
        </authorList>
    </citation>
    <scope>NUCLEOTIDE SEQUENCE</scope>
</reference>
<dbReference type="Proteomes" id="UP000663823">
    <property type="component" value="Unassembled WGS sequence"/>
</dbReference>